<keyword evidence="2" id="KW-1185">Reference proteome</keyword>
<sequence>MTLPRQRVSEASFILEKLRQLDVYPEMNNAFTSPTPHTSQIPQVMGVRSKKGHLVSLMPIFADLVLSNEASLKEHLRLIFLDINEAIQQEGSSSGEINKVGGSSGGEF</sequence>
<dbReference type="EMBL" id="RRYP01028718">
    <property type="protein sequence ID" value="TNV71737.1"/>
    <property type="molecule type" value="Genomic_DNA"/>
</dbReference>
<organism evidence="1 2">
    <name type="scientific">Halteria grandinella</name>
    <dbReference type="NCBI Taxonomy" id="5974"/>
    <lineage>
        <taxon>Eukaryota</taxon>
        <taxon>Sar</taxon>
        <taxon>Alveolata</taxon>
        <taxon>Ciliophora</taxon>
        <taxon>Intramacronucleata</taxon>
        <taxon>Spirotrichea</taxon>
        <taxon>Stichotrichia</taxon>
        <taxon>Sporadotrichida</taxon>
        <taxon>Halteriidae</taxon>
        <taxon>Halteria</taxon>
    </lineage>
</organism>
<gene>
    <name evidence="1" type="ORF">FGO68_gene6704</name>
</gene>
<dbReference type="OrthoDB" id="292001at2759"/>
<accession>A0A8J8NB26</accession>
<protein>
    <submittedName>
        <fullName evidence="1">Uncharacterized protein</fullName>
    </submittedName>
</protein>
<evidence type="ECO:0000313" key="2">
    <source>
        <dbReference type="Proteomes" id="UP000785679"/>
    </source>
</evidence>
<comment type="caution">
    <text evidence="1">The sequence shown here is derived from an EMBL/GenBank/DDBJ whole genome shotgun (WGS) entry which is preliminary data.</text>
</comment>
<reference evidence="1" key="1">
    <citation type="submission" date="2019-06" db="EMBL/GenBank/DDBJ databases">
        <authorList>
            <person name="Zheng W."/>
        </authorList>
    </citation>
    <scope>NUCLEOTIDE SEQUENCE</scope>
    <source>
        <strain evidence="1">QDHG01</strain>
    </source>
</reference>
<evidence type="ECO:0000313" key="1">
    <source>
        <dbReference type="EMBL" id="TNV71737.1"/>
    </source>
</evidence>
<dbReference type="Proteomes" id="UP000785679">
    <property type="component" value="Unassembled WGS sequence"/>
</dbReference>
<name>A0A8J8NB26_HALGN</name>
<proteinExistence type="predicted"/>
<dbReference type="AlphaFoldDB" id="A0A8J8NB26"/>